<evidence type="ECO:0000313" key="1">
    <source>
        <dbReference type="EMBL" id="AIL44975.1"/>
    </source>
</evidence>
<dbReference type="InterPro" id="IPR005901">
    <property type="entry name" value="GLPGLI"/>
</dbReference>
<dbReference type="EMBL" id="CP007547">
    <property type="protein sequence ID" value="AIL44975.1"/>
    <property type="molecule type" value="Genomic_DNA"/>
</dbReference>
<dbReference type="NCBIfam" id="TIGR01200">
    <property type="entry name" value="GLPGLI"/>
    <property type="match status" value="1"/>
</dbReference>
<dbReference type="Pfam" id="PF22252">
    <property type="entry name" value="PNGase_F-II_N"/>
    <property type="match status" value="1"/>
</dbReference>
<gene>
    <name evidence="1" type="ORF">BD94_1200</name>
</gene>
<organism evidence="1 2">
    <name type="scientific">Elizabethkingia anophelis NUHP1</name>
    <dbReference type="NCBI Taxonomy" id="1338011"/>
    <lineage>
        <taxon>Bacteria</taxon>
        <taxon>Pseudomonadati</taxon>
        <taxon>Bacteroidota</taxon>
        <taxon>Flavobacteriia</taxon>
        <taxon>Flavobacteriales</taxon>
        <taxon>Weeksellaceae</taxon>
        <taxon>Elizabethkingia</taxon>
    </lineage>
</organism>
<dbReference type="eggNOG" id="ENOG5033Y1S">
    <property type="taxonomic scope" value="Bacteria"/>
</dbReference>
<reference evidence="1" key="2">
    <citation type="journal article" date="2015" name="Genome Biol. Evol.">
        <title>Complete Genome Sequence and Transcriptomic Analysis of the Novel Pathogen Elizabethkingia anophelis in Response to Oxidative Stress.</title>
        <authorList>
            <person name="Li Y."/>
            <person name="Liu Y."/>
            <person name="Chew S.C."/>
            <person name="Tay M."/>
            <person name="Salido M.M."/>
            <person name="Teo J."/>
            <person name="Lauro F.M."/>
            <person name="Givskov M."/>
            <person name="Yang L."/>
        </authorList>
    </citation>
    <scope>NUCLEOTIDE SEQUENCE</scope>
    <source>
        <strain evidence="1">NUHP1</strain>
    </source>
</reference>
<evidence type="ECO:0008006" key="3">
    <source>
        <dbReference type="Google" id="ProtNLM"/>
    </source>
</evidence>
<accession>A0A077EHF1</accession>
<dbReference type="KEGG" id="eao:BD94_1200"/>
<sequence>MLKIKTFVLLLIISYSLFIKGQIKADLEVNYETKIQKDSLNTYSSDIFYYTLLTTKSSSYYFSREEKEYFDVLNGKSMLNTENSIKTSMGTFPKPPTSKGSVYYDGATIFASMPLSKYYFVYQEPSLKWEILDKIKKISTYSCKLAKTITENGHVFYAWFTDDIPISDGPFRFKGLTGLILEVYNQNKTINITMTNIKKSTEEIFPIQYLKPVKVKDKNEFIKARNNYFEDPSIYNGNMKLLDLRGNDKTYTIKEKLKKINVFLD</sequence>
<dbReference type="AlphaFoldDB" id="A0A077EHF1"/>
<dbReference type="RefSeq" id="WP_228050470.1">
    <property type="nucleotide sequence ID" value="NZ_CP007547.1"/>
</dbReference>
<evidence type="ECO:0000313" key="2">
    <source>
        <dbReference type="Proteomes" id="UP000028933"/>
    </source>
</evidence>
<dbReference type="HOGENOM" id="CLU_066214_0_1_10"/>
<proteinExistence type="predicted"/>
<name>A0A077EHF1_9FLAO</name>
<reference evidence="1" key="1">
    <citation type="journal article" date="2013" name="Lancet">
        <title>First case of E anophelis outbreak in an intensive-care unit.</title>
        <authorList>
            <person name="Teo J."/>
            <person name="Tan S.Y."/>
            <person name="Tay M."/>
            <person name="Ding Y."/>
            <person name="Kjelleberg S."/>
            <person name="Givskov M."/>
            <person name="Lin R.T."/>
            <person name="Yang L."/>
        </authorList>
    </citation>
    <scope>NUCLEOTIDE SEQUENCE [LARGE SCALE GENOMIC DNA]</scope>
    <source>
        <strain evidence="1">NUHP1</strain>
    </source>
</reference>
<protein>
    <recommendedName>
        <fullName evidence="3">GLPGLI family protein</fullName>
    </recommendedName>
</protein>
<dbReference type="STRING" id="1338011.BD94_1200"/>
<dbReference type="Proteomes" id="UP000028933">
    <property type="component" value="Chromosome"/>
</dbReference>